<feature type="domain" description="Signal transduction histidine kinase subgroup 3 dimerisation and phosphoacceptor" evidence="3">
    <location>
        <begin position="116"/>
        <end position="179"/>
    </location>
</feature>
<keyword evidence="2" id="KW-1133">Transmembrane helix</keyword>
<keyword evidence="4" id="KW-0808">Transferase</keyword>
<keyword evidence="2" id="KW-0812">Transmembrane</keyword>
<accession>A0A0R1M591</accession>
<feature type="transmembrane region" description="Helical" evidence="2">
    <location>
        <begin position="62"/>
        <end position="79"/>
    </location>
</feature>
<feature type="transmembrane region" description="Helical" evidence="2">
    <location>
        <begin position="36"/>
        <end position="56"/>
    </location>
</feature>
<dbReference type="EMBL" id="AZDX01000072">
    <property type="protein sequence ID" value="KRL03293.1"/>
    <property type="molecule type" value="Genomic_DNA"/>
</dbReference>
<gene>
    <name evidence="4" type="ORF">FC92_GL002088</name>
</gene>
<dbReference type="Gene3D" id="1.20.5.1930">
    <property type="match status" value="1"/>
</dbReference>
<feature type="transmembrane region" description="Helical" evidence="2">
    <location>
        <begin position="6"/>
        <end position="24"/>
    </location>
</feature>
<comment type="caution">
    <text evidence="4">The sequence shown here is derived from an EMBL/GenBank/DDBJ whole genome shotgun (WGS) entry which is preliminary data.</text>
</comment>
<evidence type="ECO:0000259" key="3">
    <source>
        <dbReference type="Pfam" id="PF07730"/>
    </source>
</evidence>
<keyword evidence="2" id="KW-0472">Membrane</keyword>
<proteinExistence type="predicted"/>
<name>A0A0R1M591_9LACO</name>
<evidence type="ECO:0000256" key="1">
    <source>
        <dbReference type="SAM" id="Coils"/>
    </source>
</evidence>
<dbReference type="Pfam" id="PF07730">
    <property type="entry name" value="HisKA_3"/>
    <property type="match status" value="1"/>
</dbReference>
<dbReference type="Proteomes" id="UP000051448">
    <property type="component" value="Unassembled WGS sequence"/>
</dbReference>
<evidence type="ECO:0000256" key="2">
    <source>
        <dbReference type="SAM" id="Phobius"/>
    </source>
</evidence>
<dbReference type="GO" id="GO:0046983">
    <property type="term" value="F:protein dimerization activity"/>
    <property type="evidence" value="ECO:0007669"/>
    <property type="project" value="InterPro"/>
</dbReference>
<dbReference type="STRING" id="1423759.FC92_GL002088"/>
<organism evidence="4 5">
    <name type="scientific">Liquorilactobacillus hordei DSM 19519</name>
    <dbReference type="NCBI Taxonomy" id="1423759"/>
    <lineage>
        <taxon>Bacteria</taxon>
        <taxon>Bacillati</taxon>
        <taxon>Bacillota</taxon>
        <taxon>Bacilli</taxon>
        <taxon>Lactobacillales</taxon>
        <taxon>Lactobacillaceae</taxon>
        <taxon>Liquorilactobacillus</taxon>
    </lineage>
</organism>
<dbReference type="GO" id="GO:0016020">
    <property type="term" value="C:membrane"/>
    <property type="evidence" value="ECO:0007669"/>
    <property type="project" value="InterPro"/>
</dbReference>
<keyword evidence="5" id="KW-1185">Reference proteome</keyword>
<keyword evidence="1" id="KW-0175">Coiled coil</keyword>
<dbReference type="InterPro" id="IPR011712">
    <property type="entry name" value="Sig_transdc_His_kin_sub3_dim/P"/>
</dbReference>
<dbReference type="AlphaFoldDB" id="A0A0R1M591"/>
<keyword evidence="4" id="KW-0418">Kinase</keyword>
<protein>
    <submittedName>
        <fullName evidence="4">Two-component system, NarL family, sensor histidine kinase YdfH</fullName>
    </submittedName>
</protein>
<feature type="coiled-coil region" evidence="1">
    <location>
        <begin position="85"/>
        <end position="112"/>
    </location>
</feature>
<evidence type="ECO:0000313" key="4">
    <source>
        <dbReference type="EMBL" id="KRL03293.1"/>
    </source>
</evidence>
<dbReference type="GO" id="GO:0000155">
    <property type="term" value="F:phosphorelay sensor kinase activity"/>
    <property type="evidence" value="ECO:0007669"/>
    <property type="project" value="InterPro"/>
</dbReference>
<dbReference type="PATRIC" id="fig|1423759.3.peg.2180"/>
<reference evidence="4 5" key="1">
    <citation type="journal article" date="2015" name="Genome Announc.">
        <title>Expanding the biotechnology potential of lactobacilli through comparative genomics of 213 strains and associated genera.</title>
        <authorList>
            <person name="Sun Z."/>
            <person name="Harris H.M."/>
            <person name="McCann A."/>
            <person name="Guo C."/>
            <person name="Argimon S."/>
            <person name="Zhang W."/>
            <person name="Yang X."/>
            <person name="Jeffery I.B."/>
            <person name="Cooney J.C."/>
            <person name="Kagawa T.F."/>
            <person name="Liu W."/>
            <person name="Song Y."/>
            <person name="Salvetti E."/>
            <person name="Wrobel A."/>
            <person name="Rasinkangas P."/>
            <person name="Parkhill J."/>
            <person name="Rea M.C."/>
            <person name="O'Sullivan O."/>
            <person name="Ritari J."/>
            <person name="Douillard F.P."/>
            <person name="Paul Ross R."/>
            <person name="Yang R."/>
            <person name="Briner A.E."/>
            <person name="Felis G.E."/>
            <person name="de Vos W.M."/>
            <person name="Barrangou R."/>
            <person name="Klaenhammer T.R."/>
            <person name="Caufield P.W."/>
            <person name="Cui Y."/>
            <person name="Zhang H."/>
            <person name="O'Toole P.W."/>
        </authorList>
    </citation>
    <scope>NUCLEOTIDE SEQUENCE [LARGE SCALE GENOMIC DNA]</scope>
    <source>
        <strain evidence="4 5">DSM 19519</strain>
    </source>
</reference>
<evidence type="ECO:0000313" key="5">
    <source>
        <dbReference type="Proteomes" id="UP000051448"/>
    </source>
</evidence>
<sequence length="197" mass="22677">MGGLMVYNPTSALTFLVGFLPVVVIEEITFINSKRWINPFSLGYIILLLILGLIISDLESEFFILESIVALVFVSRYYYSMINANYKKKIELQQLNNELNDAYKEVARLTTREVKQKLARDLHDTLVQDLVGINLQLAIIENHIQKKNFDSAAKSLRDTQRLTKEAIGDSRKTIAEYRKIKDKDIKLTVKPELFIVH</sequence>